<reference evidence="3" key="1">
    <citation type="submission" date="2022-07" db="EMBL/GenBank/DDBJ databases">
        <title>Draft genome sequence of Zalerion maritima ATCC 34329, a (micro)plastics degrading marine fungus.</title>
        <authorList>
            <person name="Paco A."/>
            <person name="Goncalves M.F.M."/>
            <person name="Rocha-Santos T.A.P."/>
            <person name="Alves A."/>
        </authorList>
    </citation>
    <scope>NUCLEOTIDE SEQUENCE</scope>
    <source>
        <strain evidence="3">ATCC 34329</strain>
    </source>
</reference>
<feature type="compositionally biased region" description="Low complexity" evidence="1">
    <location>
        <begin position="130"/>
        <end position="139"/>
    </location>
</feature>
<keyword evidence="2" id="KW-0732">Signal</keyword>
<evidence type="ECO:0000256" key="2">
    <source>
        <dbReference type="SAM" id="SignalP"/>
    </source>
</evidence>
<evidence type="ECO:0000313" key="4">
    <source>
        <dbReference type="Proteomes" id="UP001201980"/>
    </source>
</evidence>
<keyword evidence="4" id="KW-1185">Reference proteome</keyword>
<dbReference type="AlphaFoldDB" id="A0AAD5WX95"/>
<comment type="caution">
    <text evidence="3">The sequence shown here is derived from an EMBL/GenBank/DDBJ whole genome shotgun (WGS) entry which is preliminary data.</text>
</comment>
<evidence type="ECO:0000256" key="1">
    <source>
        <dbReference type="SAM" id="MobiDB-lite"/>
    </source>
</evidence>
<name>A0AAD5WX95_9PEZI</name>
<accession>A0AAD5WX95</accession>
<feature type="region of interest" description="Disordered" evidence="1">
    <location>
        <begin position="66"/>
        <end position="139"/>
    </location>
</feature>
<dbReference type="Proteomes" id="UP001201980">
    <property type="component" value="Unassembled WGS sequence"/>
</dbReference>
<proteinExistence type="predicted"/>
<evidence type="ECO:0000313" key="3">
    <source>
        <dbReference type="EMBL" id="KAJ2905553.1"/>
    </source>
</evidence>
<organism evidence="3 4">
    <name type="scientific">Zalerion maritima</name>
    <dbReference type="NCBI Taxonomy" id="339359"/>
    <lineage>
        <taxon>Eukaryota</taxon>
        <taxon>Fungi</taxon>
        <taxon>Dikarya</taxon>
        <taxon>Ascomycota</taxon>
        <taxon>Pezizomycotina</taxon>
        <taxon>Sordariomycetes</taxon>
        <taxon>Lulworthiomycetidae</taxon>
        <taxon>Lulworthiales</taxon>
        <taxon>Lulworthiaceae</taxon>
        <taxon>Zalerion</taxon>
    </lineage>
</organism>
<feature type="chain" id="PRO_5042149813" evidence="2">
    <location>
        <begin position="17"/>
        <end position="186"/>
    </location>
</feature>
<sequence length="186" mass="19603">MKFSTLFIVAITGAFTLPLPEDTDPTTAQVAHESTNLPTVYVTETSNSDIDVAADSMVEGTLEVVPTTAATDDDDDTVSSSSSDGGERAEAEDPTTTANPEMITVPDPSNGSSADGLDFSREDGNSGANSTTLPDTSTLSTAFVVEPTGEERTPTSHAAEKLTFSEYAFRAIFGVVFWDLLLFISM</sequence>
<dbReference type="EMBL" id="JAKWBI020000030">
    <property type="protein sequence ID" value="KAJ2905553.1"/>
    <property type="molecule type" value="Genomic_DNA"/>
</dbReference>
<protein>
    <submittedName>
        <fullName evidence="3">Uncharacterized protein</fullName>
    </submittedName>
</protein>
<feature type="signal peptide" evidence="2">
    <location>
        <begin position="1"/>
        <end position="16"/>
    </location>
</feature>
<gene>
    <name evidence="3" type="ORF">MKZ38_005197</name>
</gene>